<name>A0A0A9GWK9_ARUDO</name>
<accession>A0A0A9GWK9</accession>
<sequence length="55" mass="6648">MSSYLLWFEPPWNWNTLCVLKMAQLFFHFEQSLFCLSHSYKICDHLWSACLFGQV</sequence>
<evidence type="ECO:0000313" key="1">
    <source>
        <dbReference type="EMBL" id="JAE27934.1"/>
    </source>
</evidence>
<organism evidence="1">
    <name type="scientific">Arundo donax</name>
    <name type="common">Giant reed</name>
    <name type="synonym">Donax arundinaceus</name>
    <dbReference type="NCBI Taxonomy" id="35708"/>
    <lineage>
        <taxon>Eukaryota</taxon>
        <taxon>Viridiplantae</taxon>
        <taxon>Streptophyta</taxon>
        <taxon>Embryophyta</taxon>
        <taxon>Tracheophyta</taxon>
        <taxon>Spermatophyta</taxon>
        <taxon>Magnoliopsida</taxon>
        <taxon>Liliopsida</taxon>
        <taxon>Poales</taxon>
        <taxon>Poaceae</taxon>
        <taxon>PACMAD clade</taxon>
        <taxon>Arundinoideae</taxon>
        <taxon>Arundineae</taxon>
        <taxon>Arundo</taxon>
    </lineage>
</organism>
<reference evidence="1" key="2">
    <citation type="journal article" date="2015" name="Data Brief">
        <title>Shoot transcriptome of the giant reed, Arundo donax.</title>
        <authorList>
            <person name="Barrero R.A."/>
            <person name="Guerrero F.D."/>
            <person name="Moolhuijzen P."/>
            <person name="Goolsby J.A."/>
            <person name="Tidwell J."/>
            <person name="Bellgard S.E."/>
            <person name="Bellgard M.I."/>
        </authorList>
    </citation>
    <scope>NUCLEOTIDE SEQUENCE</scope>
    <source>
        <tissue evidence="1">Shoot tissue taken approximately 20 cm above the soil surface</tissue>
    </source>
</reference>
<protein>
    <submittedName>
        <fullName evidence="1">Uncharacterized protein</fullName>
    </submittedName>
</protein>
<proteinExistence type="predicted"/>
<reference evidence="1" key="1">
    <citation type="submission" date="2014-09" db="EMBL/GenBank/DDBJ databases">
        <authorList>
            <person name="Magalhaes I.L.F."/>
            <person name="Oliveira U."/>
            <person name="Santos F.R."/>
            <person name="Vidigal T.H.D.A."/>
            <person name="Brescovit A.D."/>
            <person name="Santos A.J."/>
        </authorList>
    </citation>
    <scope>NUCLEOTIDE SEQUENCE</scope>
    <source>
        <tissue evidence="1">Shoot tissue taken approximately 20 cm above the soil surface</tissue>
    </source>
</reference>
<dbReference type="EMBL" id="GBRH01169962">
    <property type="protein sequence ID" value="JAE27934.1"/>
    <property type="molecule type" value="Transcribed_RNA"/>
</dbReference>
<dbReference type="AlphaFoldDB" id="A0A0A9GWK9"/>